<protein>
    <submittedName>
        <fullName evidence="9">Spore gernimation protein</fullName>
    </submittedName>
</protein>
<reference evidence="9 10" key="1">
    <citation type="journal article" date="2016" name="Front. Microbiol.">
        <title>Microevolution Analysis of Bacillus coahuilensis Unveils Differences in Phosphorus Acquisition Strategies and Their Regulation.</title>
        <authorList>
            <person name="Gomez-Lunar Z."/>
            <person name="Hernandez-Gonzalez I."/>
            <person name="Rodriguez-Torres M.D."/>
            <person name="Souza V."/>
            <person name="Olmedo-Alvarez G."/>
        </authorList>
    </citation>
    <scope>NUCLEOTIDE SEQUENCE [LARGE SCALE GENOMIC DNA]</scope>
    <source>
        <strain evidence="10">p1.1.43</strain>
    </source>
</reference>
<comment type="caution">
    <text evidence="9">The sequence shown here is derived from an EMBL/GenBank/DDBJ whole genome shotgun (WGS) entry which is preliminary data.</text>
</comment>
<feature type="transmembrane region" description="Helical" evidence="8">
    <location>
        <begin position="40"/>
        <end position="61"/>
    </location>
</feature>
<organism evidence="9 10">
    <name type="scientific">Bacillus coahuilensis p1.1.43</name>
    <dbReference type="NCBI Taxonomy" id="1150625"/>
    <lineage>
        <taxon>Bacteria</taxon>
        <taxon>Bacillati</taxon>
        <taxon>Bacillota</taxon>
        <taxon>Bacilli</taxon>
        <taxon>Bacillales</taxon>
        <taxon>Bacillaceae</taxon>
        <taxon>Bacillus</taxon>
    </lineage>
</organism>
<evidence type="ECO:0000256" key="4">
    <source>
        <dbReference type="ARBA" id="ARBA00022544"/>
    </source>
</evidence>
<keyword evidence="10" id="KW-1185">Reference proteome</keyword>
<name>A0A147K5A5_9BACI</name>
<dbReference type="GO" id="GO:0016020">
    <property type="term" value="C:membrane"/>
    <property type="evidence" value="ECO:0007669"/>
    <property type="project" value="UniProtKB-SubCell"/>
</dbReference>
<keyword evidence="7 8" id="KW-0472">Membrane</keyword>
<dbReference type="InterPro" id="IPR004761">
    <property type="entry name" value="Spore_GerAB"/>
</dbReference>
<comment type="subcellular location">
    <subcellularLocation>
        <location evidence="1">Membrane</location>
        <topology evidence="1">Multi-pass membrane protein</topology>
    </subcellularLocation>
</comment>
<feature type="transmembrane region" description="Helical" evidence="8">
    <location>
        <begin position="273"/>
        <end position="294"/>
    </location>
</feature>
<comment type="similarity">
    <text evidence="2">Belongs to the amino acid-polyamine-organocation (APC) superfamily. Spore germination protein (SGP) (TC 2.A.3.9) family.</text>
</comment>
<sequence length="372" mass="43428">MKSLQIFEKSQNKSGPYLIFLVNRIQVLFMPLIFQKYLIHPYMIVVIIVIGFVSQLNLYILSKCWKSSYLTEGAEGISKLFGKRMIRLYAFVGLFFILIKMAIFTLGYSDILHQYIFPSINNNWLISFIFLTSLYLASKGMEKTIQFVVIAIISTFWIIFIFVPFLYAPMSSIHDLYPLIPTDSSMFSWKGVLLIWSSLSGPEYLIFLKPWLKHDNRQFMYFTIGNLISVLEYLLLFIVAILFFGSNYLSKTLYPTIDMVKYFQSPVFERIDIIVISIYLFYIVFALALFLLFFYGLSRIAFAKWNLQPTRKGYLFCSAVILSSFLILYNFSWKSAYKDFLGLELAIVLSSLSYLIIPITLWIAIKRKKVVK</sequence>
<proteinExistence type="inferred from homology"/>
<evidence type="ECO:0000256" key="2">
    <source>
        <dbReference type="ARBA" id="ARBA00007998"/>
    </source>
</evidence>
<dbReference type="Pfam" id="PF03845">
    <property type="entry name" value="Spore_permease"/>
    <property type="match status" value="1"/>
</dbReference>
<keyword evidence="3" id="KW-0813">Transport</keyword>
<evidence type="ECO:0000256" key="7">
    <source>
        <dbReference type="ARBA" id="ARBA00023136"/>
    </source>
</evidence>
<feature type="transmembrane region" description="Helical" evidence="8">
    <location>
        <begin position="187"/>
        <end position="207"/>
    </location>
</feature>
<feature type="transmembrane region" description="Helical" evidence="8">
    <location>
        <begin position="144"/>
        <end position="167"/>
    </location>
</feature>
<keyword evidence="6 8" id="KW-1133">Transmembrane helix</keyword>
<dbReference type="PANTHER" id="PTHR34975:SF2">
    <property type="entry name" value="SPORE GERMINATION PROTEIN A2"/>
    <property type="match status" value="1"/>
</dbReference>
<evidence type="ECO:0000256" key="1">
    <source>
        <dbReference type="ARBA" id="ARBA00004141"/>
    </source>
</evidence>
<evidence type="ECO:0000256" key="3">
    <source>
        <dbReference type="ARBA" id="ARBA00022448"/>
    </source>
</evidence>
<feature type="transmembrane region" description="Helical" evidence="8">
    <location>
        <begin position="345"/>
        <end position="365"/>
    </location>
</feature>
<dbReference type="Proteomes" id="UP000074108">
    <property type="component" value="Unassembled WGS sequence"/>
</dbReference>
<feature type="transmembrane region" description="Helical" evidence="8">
    <location>
        <begin position="115"/>
        <end position="137"/>
    </location>
</feature>
<evidence type="ECO:0000256" key="6">
    <source>
        <dbReference type="ARBA" id="ARBA00022989"/>
    </source>
</evidence>
<dbReference type="STRING" id="1150625.Q75_14710"/>
<dbReference type="PATRIC" id="fig|1150625.3.peg.3079"/>
<accession>A0A147K5A5</accession>
<evidence type="ECO:0000256" key="8">
    <source>
        <dbReference type="SAM" id="Phobius"/>
    </source>
</evidence>
<dbReference type="AlphaFoldDB" id="A0A147K5A5"/>
<evidence type="ECO:0000313" key="10">
    <source>
        <dbReference type="Proteomes" id="UP000074108"/>
    </source>
</evidence>
<evidence type="ECO:0000313" key="9">
    <source>
        <dbReference type="EMBL" id="KUP04748.1"/>
    </source>
</evidence>
<feature type="transmembrane region" description="Helical" evidence="8">
    <location>
        <begin position="88"/>
        <end position="109"/>
    </location>
</feature>
<dbReference type="PANTHER" id="PTHR34975">
    <property type="entry name" value="SPORE GERMINATION PROTEIN A2"/>
    <property type="match status" value="1"/>
</dbReference>
<keyword evidence="4" id="KW-0309">Germination</keyword>
<dbReference type="EMBL" id="LDYG01000048">
    <property type="protein sequence ID" value="KUP04748.1"/>
    <property type="molecule type" value="Genomic_DNA"/>
</dbReference>
<feature type="transmembrane region" description="Helical" evidence="8">
    <location>
        <begin position="219"/>
        <end position="244"/>
    </location>
</feature>
<feature type="transmembrane region" description="Helical" evidence="8">
    <location>
        <begin position="314"/>
        <end position="333"/>
    </location>
</feature>
<gene>
    <name evidence="9" type="ORF">Q75_14710</name>
</gene>
<keyword evidence="5 8" id="KW-0812">Transmembrane</keyword>
<evidence type="ECO:0000256" key="5">
    <source>
        <dbReference type="ARBA" id="ARBA00022692"/>
    </source>
</evidence>
<dbReference type="GO" id="GO:0009847">
    <property type="term" value="P:spore germination"/>
    <property type="evidence" value="ECO:0007669"/>
    <property type="project" value="InterPro"/>
</dbReference>